<accession>A0A7W7H860</accession>
<comment type="caution">
    <text evidence="1">The sequence shown here is derived from an EMBL/GenBank/DDBJ whole genome shotgun (WGS) entry which is preliminary data.</text>
</comment>
<name>A0A7W7H860_9ACTN</name>
<dbReference type="RefSeq" id="WP_185045632.1">
    <property type="nucleotide sequence ID" value="NZ_BAABFG010000005.1"/>
</dbReference>
<protein>
    <submittedName>
        <fullName evidence="1">Uncharacterized protein</fullName>
    </submittedName>
</protein>
<dbReference type="AlphaFoldDB" id="A0A7W7H860"/>
<gene>
    <name evidence="1" type="ORF">BJY16_008831</name>
</gene>
<evidence type="ECO:0000313" key="2">
    <source>
        <dbReference type="Proteomes" id="UP000546162"/>
    </source>
</evidence>
<dbReference type="Proteomes" id="UP000546162">
    <property type="component" value="Unassembled WGS sequence"/>
</dbReference>
<organism evidence="1 2">
    <name type="scientific">Actinoplanes octamycinicus</name>
    <dbReference type="NCBI Taxonomy" id="135948"/>
    <lineage>
        <taxon>Bacteria</taxon>
        <taxon>Bacillati</taxon>
        <taxon>Actinomycetota</taxon>
        <taxon>Actinomycetes</taxon>
        <taxon>Micromonosporales</taxon>
        <taxon>Micromonosporaceae</taxon>
        <taxon>Actinoplanes</taxon>
    </lineage>
</organism>
<reference evidence="1 2" key="1">
    <citation type="submission" date="2020-08" db="EMBL/GenBank/DDBJ databases">
        <title>Sequencing the genomes of 1000 actinobacteria strains.</title>
        <authorList>
            <person name="Klenk H.-P."/>
        </authorList>
    </citation>
    <scope>NUCLEOTIDE SEQUENCE [LARGE SCALE GENOMIC DNA]</scope>
    <source>
        <strain evidence="1 2">DSM 45809</strain>
    </source>
</reference>
<keyword evidence="2" id="KW-1185">Reference proteome</keyword>
<proteinExistence type="predicted"/>
<evidence type="ECO:0000313" key="1">
    <source>
        <dbReference type="EMBL" id="MBB4745372.1"/>
    </source>
</evidence>
<dbReference type="EMBL" id="JACHNB010000001">
    <property type="protein sequence ID" value="MBB4745372.1"/>
    <property type="molecule type" value="Genomic_DNA"/>
</dbReference>
<sequence length="218" mass="22868">MLLGVWAVIGGDGGSAPLAGSGTGGVVAPVVPATSASPTGSVVPQAAARPVRGATDLDQVCGNTYFPAAPKYRGKAPHPIVISARDRLDLDQRSTRTLNRYAYGSKLAQRTWAPAPAKAQLVACLDLIGGGAKVKDCPGDGKAKLPLKVGRYRLSLYEVATRRKIAEATLDGADKACPWVVMTGADQTLYTTLDDTQLYRVLRPKVAQDASAQPKKRS</sequence>